<evidence type="ECO:0000313" key="14">
    <source>
        <dbReference type="Proteomes" id="UP001497623"/>
    </source>
</evidence>
<gene>
    <name evidence="13" type="ORF">MNOR_LOCUS5213</name>
</gene>
<accession>A0AAV2PWV6</accession>
<feature type="non-terminal residue" evidence="13">
    <location>
        <position position="1"/>
    </location>
</feature>
<dbReference type="InterPro" id="IPR019385">
    <property type="entry name" value="PHAX_RNA-binding_domain"/>
</dbReference>
<dbReference type="Gene3D" id="1.10.10.1440">
    <property type="entry name" value="PHAX RNA-binding domain"/>
    <property type="match status" value="1"/>
</dbReference>
<proteinExistence type="inferred from homology"/>
<dbReference type="AlphaFoldDB" id="A0AAV2PWV6"/>
<keyword evidence="7" id="KW-0694">RNA-binding</keyword>
<keyword evidence="9" id="KW-0539">Nucleus</keyword>
<evidence type="ECO:0000256" key="6">
    <source>
        <dbReference type="ARBA" id="ARBA00022490"/>
    </source>
</evidence>
<dbReference type="GO" id="GO:0005737">
    <property type="term" value="C:cytoplasm"/>
    <property type="evidence" value="ECO:0007669"/>
    <property type="project" value="UniProtKB-SubCell"/>
</dbReference>
<dbReference type="EMBL" id="CAXKWB010001979">
    <property type="protein sequence ID" value="CAL4065966.1"/>
    <property type="molecule type" value="Genomic_DNA"/>
</dbReference>
<evidence type="ECO:0000256" key="1">
    <source>
        <dbReference type="ARBA" id="ARBA00004123"/>
    </source>
</evidence>
<dbReference type="InterPro" id="IPR038092">
    <property type="entry name" value="PHAX_RNA-binding_sf"/>
</dbReference>
<feature type="compositionally biased region" description="Polar residues" evidence="11">
    <location>
        <begin position="89"/>
        <end position="112"/>
    </location>
</feature>
<feature type="compositionally biased region" description="Basic and acidic residues" evidence="11">
    <location>
        <begin position="142"/>
        <end position="170"/>
    </location>
</feature>
<comment type="subcellular location">
    <subcellularLocation>
        <location evidence="2">Cytoplasm</location>
    </subcellularLocation>
    <subcellularLocation>
        <location evidence="1">Nucleus</location>
    </subcellularLocation>
</comment>
<reference evidence="13 14" key="1">
    <citation type="submission" date="2024-05" db="EMBL/GenBank/DDBJ databases">
        <authorList>
            <person name="Wallberg A."/>
        </authorList>
    </citation>
    <scope>NUCLEOTIDE SEQUENCE [LARGE SCALE GENOMIC DNA]</scope>
</reference>
<evidence type="ECO:0000256" key="7">
    <source>
        <dbReference type="ARBA" id="ARBA00022884"/>
    </source>
</evidence>
<dbReference type="Pfam" id="PF10258">
    <property type="entry name" value="PHAX_RNA-bd"/>
    <property type="match status" value="1"/>
</dbReference>
<feature type="compositionally biased region" description="Polar residues" evidence="11">
    <location>
        <begin position="123"/>
        <end position="132"/>
    </location>
</feature>
<comment type="similarity">
    <text evidence="3">Belongs to the PHAX family.</text>
</comment>
<name>A0AAV2PWV6_MEGNR</name>
<feature type="domain" description="Phosphorylated adapter RNA export protein RNA-binding" evidence="12">
    <location>
        <begin position="2"/>
        <end position="34"/>
    </location>
</feature>
<evidence type="ECO:0000256" key="5">
    <source>
        <dbReference type="ARBA" id="ARBA00022448"/>
    </source>
</evidence>
<keyword evidence="5" id="KW-0813">Transport</keyword>
<dbReference type="Proteomes" id="UP001497623">
    <property type="component" value="Unassembled WGS sequence"/>
</dbReference>
<keyword evidence="8" id="KW-0653">Protein transport</keyword>
<evidence type="ECO:0000256" key="9">
    <source>
        <dbReference type="ARBA" id="ARBA00023242"/>
    </source>
</evidence>
<sequence>IIKDCSRRRTSGGVYLQLLKSEDVSPEDMQKIFPPEESENWRKRKRAHRKRERHESKPQGEVLDDGTGGGVLSGLFSDEPIGAKCPGSTPVTTPQHSDNEDQTSVTSPINQLDDTDLIKVTSPPRSSHTSPVHPQPPVLDPRAMDPRAMDPRAMDPRAVDPRAMDPRAIDPRAMQQTNYDNDFLDLNAADDMDMF</sequence>
<dbReference type="GO" id="GO:0003723">
    <property type="term" value="F:RNA binding"/>
    <property type="evidence" value="ECO:0007669"/>
    <property type="project" value="UniProtKB-KW"/>
</dbReference>
<evidence type="ECO:0000256" key="4">
    <source>
        <dbReference type="ARBA" id="ARBA00016856"/>
    </source>
</evidence>
<dbReference type="GO" id="GO:0006408">
    <property type="term" value="P:snRNA export from nucleus"/>
    <property type="evidence" value="ECO:0007669"/>
    <property type="project" value="InterPro"/>
</dbReference>
<keyword evidence="14" id="KW-1185">Reference proteome</keyword>
<dbReference type="PANTHER" id="PTHR13135">
    <property type="entry name" value="CYTOSOLIC RESINIFERATOXIN BINDING PROTEIN RBP-26"/>
    <property type="match status" value="1"/>
</dbReference>
<dbReference type="GO" id="GO:0015031">
    <property type="term" value="P:protein transport"/>
    <property type="evidence" value="ECO:0007669"/>
    <property type="project" value="UniProtKB-KW"/>
</dbReference>
<feature type="region of interest" description="Disordered" evidence="11">
    <location>
        <begin position="22"/>
        <end position="195"/>
    </location>
</feature>
<comment type="caution">
    <text evidence="13">The sequence shown here is derived from an EMBL/GenBank/DDBJ whole genome shotgun (WGS) entry which is preliminary data.</text>
</comment>
<protein>
    <recommendedName>
        <fullName evidence="4">Phosphorylated adapter RNA export protein</fullName>
    </recommendedName>
    <alternativeName>
        <fullName evidence="10">RNA U small nuclear RNA export adapter protein</fullName>
    </alternativeName>
</protein>
<dbReference type="GO" id="GO:0005634">
    <property type="term" value="C:nucleus"/>
    <property type="evidence" value="ECO:0007669"/>
    <property type="project" value="UniProtKB-SubCell"/>
</dbReference>
<evidence type="ECO:0000256" key="3">
    <source>
        <dbReference type="ARBA" id="ARBA00006094"/>
    </source>
</evidence>
<evidence type="ECO:0000256" key="2">
    <source>
        <dbReference type="ARBA" id="ARBA00004496"/>
    </source>
</evidence>
<feature type="compositionally biased region" description="Basic residues" evidence="11">
    <location>
        <begin position="42"/>
        <end position="52"/>
    </location>
</feature>
<evidence type="ECO:0000313" key="13">
    <source>
        <dbReference type="EMBL" id="CAL4065966.1"/>
    </source>
</evidence>
<dbReference type="PANTHER" id="PTHR13135:SF0">
    <property type="entry name" value="PHOSPHORYLATED ADAPTER RNA EXPORT PROTEIN"/>
    <property type="match status" value="1"/>
</dbReference>
<evidence type="ECO:0000256" key="8">
    <source>
        <dbReference type="ARBA" id="ARBA00022927"/>
    </source>
</evidence>
<dbReference type="InterPro" id="IPR039047">
    <property type="entry name" value="PHAX"/>
</dbReference>
<evidence type="ECO:0000256" key="10">
    <source>
        <dbReference type="ARBA" id="ARBA00030834"/>
    </source>
</evidence>
<keyword evidence="6" id="KW-0963">Cytoplasm</keyword>
<evidence type="ECO:0000259" key="12">
    <source>
        <dbReference type="Pfam" id="PF10258"/>
    </source>
</evidence>
<organism evidence="13 14">
    <name type="scientific">Meganyctiphanes norvegica</name>
    <name type="common">Northern krill</name>
    <name type="synonym">Thysanopoda norvegica</name>
    <dbReference type="NCBI Taxonomy" id="48144"/>
    <lineage>
        <taxon>Eukaryota</taxon>
        <taxon>Metazoa</taxon>
        <taxon>Ecdysozoa</taxon>
        <taxon>Arthropoda</taxon>
        <taxon>Crustacea</taxon>
        <taxon>Multicrustacea</taxon>
        <taxon>Malacostraca</taxon>
        <taxon>Eumalacostraca</taxon>
        <taxon>Eucarida</taxon>
        <taxon>Euphausiacea</taxon>
        <taxon>Euphausiidae</taxon>
        <taxon>Meganyctiphanes</taxon>
    </lineage>
</organism>
<evidence type="ECO:0000256" key="11">
    <source>
        <dbReference type="SAM" id="MobiDB-lite"/>
    </source>
</evidence>